<keyword evidence="6" id="KW-0813">Transport</keyword>
<evidence type="ECO:0000313" key="10">
    <source>
        <dbReference type="Proteomes" id="UP000032336"/>
    </source>
</evidence>
<dbReference type="SUPFAM" id="SSF81338">
    <property type="entry name" value="Aquaporin-like"/>
    <property type="match status" value="1"/>
</dbReference>
<dbReference type="GO" id="GO:0015250">
    <property type="term" value="F:water channel activity"/>
    <property type="evidence" value="ECO:0007669"/>
    <property type="project" value="TreeGrafter"/>
</dbReference>
<feature type="transmembrane region" description="Helical" evidence="8">
    <location>
        <begin position="185"/>
        <end position="204"/>
    </location>
</feature>
<accession>A0A0D8FTB5</accession>
<dbReference type="eggNOG" id="COG0580">
    <property type="taxonomic scope" value="Bacteria"/>
</dbReference>
<reference evidence="9 10" key="1">
    <citation type="submission" date="2015-01" db="EMBL/GenBank/DDBJ databases">
        <title>Draft genome of the acidophilic iron oxidizer Ferrimicrobium acidiphilum strain T23.</title>
        <authorList>
            <person name="Poehlein A."/>
            <person name="Eisen S."/>
            <person name="Schloemann M."/>
            <person name="Johnson B.D."/>
            <person name="Daniel R."/>
            <person name="Muehling M."/>
        </authorList>
    </citation>
    <scope>NUCLEOTIDE SEQUENCE [LARGE SCALE GENOMIC DNA]</scope>
    <source>
        <strain evidence="9 10">T23</strain>
    </source>
</reference>
<dbReference type="GeneID" id="78372901"/>
<feature type="transmembrane region" description="Helical" evidence="8">
    <location>
        <begin position="224"/>
        <end position="242"/>
    </location>
</feature>
<comment type="subcellular location">
    <subcellularLocation>
        <location evidence="1">Membrane</location>
        <topology evidence="1">Multi-pass membrane protein</topology>
    </subcellularLocation>
</comment>
<feature type="transmembrane region" description="Helical" evidence="8">
    <location>
        <begin position="153"/>
        <end position="173"/>
    </location>
</feature>
<feature type="compositionally biased region" description="Basic and acidic residues" evidence="7">
    <location>
        <begin position="291"/>
        <end position="301"/>
    </location>
</feature>
<dbReference type="PATRIC" id="fig|1121877.4.peg.1938"/>
<dbReference type="Gene3D" id="1.20.1080.10">
    <property type="entry name" value="Glycerol uptake facilitator protein"/>
    <property type="match status" value="1"/>
</dbReference>
<gene>
    <name evidence="9" type="primary">glpF</name>
    <name evidence="9" type="ORF">FEAC_17470</name>
</gene>
<evidence type="ECO:0000313" key="9">
    <source>
        <dbReference type="EMBL" id="KJE76520.1"/>
    </source>
</evidence>
<proteinExistence type="inferred from homology"/>
<evidence type="ECO:0000256" key="5">
    <source>
        <dbReference type="ARBA" id="ARBA00023136"/>
    </source>
</evidence>
<keyword evidence="10" id="KW-1185">Reference proteome</keyword>
<dbReference type="PANTHER" id="PTHR19139">
    <property type="entry name" value="AQUAPORIN TRANSPORTER"/>
    <property type="match status" value="1"/>
</dbReference>
<dbReference type="STRING" id="1121877.FEAC_17470"/>
<feature type="region of interest" description="Disordered" evidence="7">
    <location>
        <begin position="278"/>
        <end position="301"/>
    </location>
</feature>
<dbReference type="PANTHER" id="PTHR19139:SF199">
    <property type="entry name" value="MIP17260P"/>
    <property type="match status" value="1"/>
</dbReference>
<dbReference type="AlphaFoldDB" id="A0A0D8FTB5"/>
<comment type="similarity">
    <text evidence="2 6">Belongs to the MIP/aquaporin (TC 1.A.8) family.</text>
</comment>
<dbReference type="OrthoDB" id="9807293at2"/>
<comment type="caution">
    <text evidence="9">The sequence shown here is derived from an EMBL/GenBank/DDBJ whole genome shotgun (WGS) entry which is preliminary data.</text>
</comment>
<name>A0A0D8FTB5_9ACTN</name>
<protein>
    <submittedName>
        <fullName evidence="9">Glycerol uptake facilitator protein</fullName>
    </submittedName>
</protein>
<dbReference type="Pfam" id="PF00230">
    <property type="entry name" value="MIP"/>
    <property type="match status" value="1"/>
</dbReference>
<keyword evidence="3 6" id="KW-0812">Transmembrane</keyword>
<feature type="transmembrane region" description="Helical" evidence="8">
    <location>
        <begin position="111"/>
        <end position="133"/>
    </location>
</feature>
<evidence type="ECO:0000256" key="1">
    <source>
        <dbReference type="ARBA" id="ARBA00004141"/>
    </source>
</evidence>
<evidence type="ECO:0000256" key="8">
    <source>
        <dbReference type="SAM" id="Phobius"/>
    </source>
</evidence>
<keyword evidence="4 8" id="KW-1133">Transmembrane helix</keyword>
<dbReference type="Proteomes" id="UP000032336">
    <property type="component" value="Unassembled WGS sequence"/>
</dbReference>
<dbReference type="PRINTS" id="PR00783">
    <property type="entry name" value="MINTRINSICP"/>
</dbReference>
<dbReference type="EMBL" id="JXUW01000015">
    <property type="protein sequence ID" value="KJE76520.1"/>
    <property type="molecule type" value="Genomic_DNA"/>
</dbReference>
<dbReference type="InterPro" id="IPR000425">
    <property type="entry name" value="MIP"/>
</dbReference>
<dbReference type="InterPro" id="IPR023271">
    <property type="entry name" value="Aquaporin-like"/>
</dbReference>
<evidence type="ECO:0000256" key="6">
    <source>
        <dbReference type="RuleBase" id="RU000477"/>
    </source>
</evidence>
<evidence type="ECO:0000256" key="4">
    <source>
        <dbReference type="ARBA" id="ARBA00022989"/>
    </source>
</evidence>
<keyword evidence="5 8" id="KW-0472">Membrane</keyword>
<dbReference type="RefSeq" id="WP_052566080.1">
    <property type="nucleotide sequence ID" value="NZ_JQKF01000012.1"/>
</dbReference>
<dbReference type="InterPro" id="IPR034294">
    <property type="entry name" value="Aquaporin_transptr"/>
</dbReference>
<sequence length="301" mass="32268">MSSDTVKNKVGKTKRSLVAQVPWPLLLSEFIGTALLLGAGLSIVILNFGHGSPMLRWVPSNSVRRALTGFLFGSVGGSIALSSIGKRSGAHINPVVTLAFRLRGTISTPLAAGYILAQLSGAVLGSVPLLLWGPVGKSVAFGATLPSVKYGSLNAALGEVGTTFVLVVALFSVLGVERIRKFTPLLFPPLYGIMVWLEATLSGTSTNPARSLGPAVVSGDWHGFWVYIVGPFVGCIIALTVLRISPLRRLEVDIAKIEHFSRDEYGVLGLHHLEREHHTDESEVSKTCSLEPRRDNDKPRK</sequence>
<evidence type="ECO:0000256" key="2">
    <source>
        <dbReference type="ARBA" id="ARBA00006175"/>
    </source>
</evidence>
<feature type="transmembrane region" description="Helical" evidence="8">
    <location>
        <begin position="66"/>
        <end position="84"/>
    </location>
</feature>
<organism evidence="9 10">
    <name type="scientific">Ferrimicrobium acidiphilum DSM 19497</name>
    <dbReference type="NCBI Taxonomy" id="1121877"/>
    <lineage>
        <taxon>Bacteria</taxon>
        <taxon>Bacillati</taxon>
        <taxon>Actinomycetota</taxon>
        <taxon>Acidimicrobiia</taxon>
        <taxon>Acidimicrobiales</taxon>
        <taxon>Acidimicrobiaceae</taxon>
        <taxon>Ferrimicrobium</taxon>
    </lineage>
</organism>
<dbReference type="GO" id="GO:0005886">
    <property type="term" value="C:plasma membrane"/>
    <property type="evidence" value="ECO:0007669"/>
    <property type="project" value="TreeGrafter"/>
</dbReference>
<evidence type="ECO:0000256" key="7">
    <source>
        <dbReference type="SAM" id="MobiDB-lite"/>
    </source>
</evidence>
<evidence type="ECO:0000256" key="3">
    <source>
        <dbReference type="ARBA" id="ARBA00022692"/>
    </source>
</evidence>
<feature type="transmembrane region" description="Helical" evidence="8">
    <location>
        <begin position="21"/>
        <end position="46"/>
    </location>
</feature>